<dbReference type="SMART" id="SM00331">
    <property type="entry name" value="PP2C_SIG"/>
    <property type="match status" value="1"/>
</dbReference>
<organism evidence="27 28">
    <name type="scientific">Salvator merianae</name>
    <name type="common">Argentine black and white tegu</name>
    <name type="synonym">Tupinambis merianae</name>
    <dbReference type="NCBI Taxonomy" id="96440"/>
    <lineage>
        <taxon>Eukaryota</taxon>
        <taxon>Metazoa</taxon>
        <taxon>Chordata</taxon>
        <taxon>Craniata</taxon>
        <taxon>Vertebrata</taxon>
        <taxon>Euteleostomi</taxon>
        <taxon>Lepidosauria</taxon>
        <taxon>Squamata</taxon>
        <taxon>Bifurcata</taxon>
        <taxon>Unidentata</taxon>
        <taxon>Episquamata</taxon>
        <taxon>Laterata</taxon>
        <taxon>Teiioidea</taxon>
        <taxon>Teiidae</taxon>
        <taxon>Salvator</taxon>
    </lineage>
</organism>
<dbReference type="Proteomes" id="UP000694421">
    <property type="component" value="Unplaced"/>
</dbReference>
<evidence type="ECO:0000256" key="25">
    <source>
        <dbReference type="SAM" id="MobiDB-lite"/>
    </source>
</evidence>
<keyword evidence="8" id="KW-1017">Isopeptide bond</keyword>
<comment type="cofactor">
    <cofactor evidence="1">
        <name>Mn(2+)</name>
        <dbReference type="ChEBI" id="CHEBI:29035"/>
    </cofactor>
</comment>
<dbReference type="PANTHER" id="PTHR47992">
    <property type="entry name" value="PROTEIN PHOSPHATASE"/>
    <property type="match status" value="1"/>
</dbReference>
<feature type="region of interest" description="Disordered" evidence="25">
    <location>
        <begin position="393"/>
        <end position="429"/>
    </location>
</feature>
<evidence type="ECO:0000256" key="19">
    <source>
        <dbReference type="ARBA" id="ARBA00047761"/>
    </source>
</evidence>
<dbReference type="Pfam" id="PF00481">
    <property type="entry name" value="PP2C"/>
    <property type="match status" value="1"/>
</dbReference>
<dbReference type="Ensembl" id="ENSSMRT00000026497.1">
    <property type="protein sequence ID" value="ENSSMRP00000022660.1"/>
    <property type="gene ID" value="ENSSMRG00000017596.1"/>
</dbReference>
<dbReference type="GO" id="GO:0004722">
    <property type="term" value="F:protein serine/threonine phosphatase activity"/>
    <property type="evidence" value="ECO:0007669"/>
    <property type="project" value="UniProtKB-EC"/>
</dbReference>
<keyword evidence="28" id="KW-1185">Reference proteome</keyword>
<evidence type="ECO:0000256" key="24">
    <source>
        <dbReference type="RuleBase" id="RU003465"/>
    </source>
</evidence>
<evidence type="ECO:0000256" key="22">
    <source>
        <dbReference type="ARBA" id="ARBA00070216"/>
    </source>
</evidence>
<dbReference type="SUPFAM" id="SSF81606">
    <property type="entry name" value="PP2C-like"/>
    <property type="match status" value="1"/>
</dbReference>
<evidence type="ECO:0000256" key="5">
    <source>
        <dbReference type="ARBA" id="ARBA00006702"/>
    </source>
</evidence>
<evidence type="ECO:0000256" key="2">
    <source>
        <dbReference type="ARBA" id="ARBA00001946"/>
    </source>
</evidence>
<evidence type="ECO:0000259" key="26">
    <source>
        <dbReference type="PROSITE" id="PS51746"/>
    </source>
</evidence>
<keyword evidence="15 24" id="KW-0904">Protein phosphatase</keyword>
<evidence type="ECO:0000256" key="15">
    <source>
        <dbReference type="ARBA" id="ARBA00022912"/>
    </source>
</evidence>
<reference evidence="27" key="2">
    <citation type="submission" date="2025-09" db="UniProtKB">
        <authorList>
            <consortium name="Ensembl"/>
        </authorList>
    </citation>
    <scope>IDENTIFICATION</scope>
</reference>
<evidence type="ECO:0000313" key="28">
    <source>
        <dbReference type="Proteomes" id="UP000694421"/>
    </source>
</evidence>
<dbReference type="CDD" id="cd00143">
    <property type="entry name" value="PP2Cc"/>
    <property type="match status" value="1"/>
</dbReference>
<comment type="similarity">
    <text evidence="5 24">Belongs to the PP2C family.</text>
</comment>
<keyword evidence="11" id="KW-0479">Metal-binding</keyword>
<dbReference type="InterPro" id="IPR000222">
    <property type="entry name" value="PP2C_BS"/>
</dbReference>
<dbReference type="GO" id="GO:0030145">
    <property type="term" value="F:manganese ion binding"/>
    <property type="evidence" value="ECO:0007669"/>
    <property type="project" value="InterPro"/>
</dbReference>
<evidence type="ECO:0000256" key="20">
    <source>
        <dbReference type="ARBA" id="ARBA00048336"/>
    </source>
</evidence>
<keyword evidence="18" id="KW-0449">Lipoprotein</keyword>
<dbReference type="InterPro" id="IPR012911">
    <property type="entry name" value="PP2C_C"/>
</dbReference>
<dbReference type="Gene3D" id="3.60.40.10">
    <property type="entry name" value="PPM-type phosphatase domain"/>
    <property type="match status" value="1"/>
</dbReference>
<comment type="cofactor">
    <cofactor evidence="2">
        <name>Mg(2+)</name>
        <dbReference type="ChEBI" id="CHEBI:18420"/>
    </cofactor>
</comment>
<dbReference type="InterPro" id="IPR001932">
    <property type="entry name" value="PPM-type_phosphatase-like_dom"/>
</dbReference>
<reference evidence="27" key="1">
    <citation type="submission" date="2025-08" db="UniProtKB">
        <authorList>
            <consortium name="Ensembl"/>
        </authorList>
    </citation>
    <scope>IDENTIFICATION</scope>
</reference>
<dbReference type="GeneTree" id="ENSGT00940000156070"/>
<dbReference type="PROSITE" id="PS51746">
    <property type="entry name" value="PPM_2"/>
    <property type="match status" value="1"/>
</dbReference>
<dbReference type="GO" id="GO:0016020">
    <property type="term" value="C:membrane"/>
    <property type="evidence" value="ECO:0007669"/>
    <property type="project" value="UniProtKB-SubCell"/>
</dbReference>
<dbReference type="SMART" id="SM00332">
    <property type="entry name" value="PP2Cc"/>
    <property type="match status" value="1"/>
</dbReference>
<dbReference type="AlphaFoldDB" id="A0A8D0DW78"/>
<feature type="domain" description="PPM-type phosphatase" evidence="26">
    <location>
        <begin position="51"/>
        <end position="316"/>
    </location>
</feature>
<evidence type="ECO:0000256" key="4">
    <source>
        <dbReference type="ARBA" id="ARBA00004635"/>
    </source>
</evidence>
<evidence type="ECO:0000256" key="1">
    <source>
        <dbReference type="ARBA" id="ARBA00001936"/>
    </source>
</evidence>
<dbReference type="InterPro" id="IPR015655">
    <property type="entry name" value="PP2C"/>
</dbReference>
<evidence type="ECO:0000256" key="18">
    <source>
        <dbReference type="ARBA" id="ARBA00023288"/>
    </source>
</evidence>
<dbReference type="InterPro" id="IPR036580">
    <property type="entry name" value="PP2C_C_sf"/>
</dbReference>
<keyword evidence="9" id="KW-0597">Phosphoprotein</keyword>
<dbReference type="EC" id="3.1.3.16" evidence="6"/>
<evidence type="ECO:0000256" key="14">
    <source>
        <dbReference type="ARBA" id="ARBA00022843"/>
    </source>
</evidence>
<evidence type="ECO:0000256" key="9">
    <source>
        <dbReference type="ARBA" id="ARBA00022553"/>
    </source>
</evidence>
<dbReference type="Gene3D" id="1.10.10.430">
    <property type="entry name" value="Phosphatase 2C, C-terminal domain suprefamily"/>
    <property type="match status" value="1"/>
</dbReference>
<comment type="catalytic activity">
    <reaction evidence="20">
        <text>O-phospho-L-threonyl-[protein] + H2O = L-threonyl-[protein] + phosphate</text>
        <dbReference type="Rhea" id="RHEA:47004"/>
        <dbReference type="Rhea" id="RHEA-COMP:11060"/>
        <dbReference type="Rhea" id="RHEA-COMP:11605"/>
        <dbReference type="ChEBI" id="CHEBI:15377"/>
        <dbReference type="ChEBI" id="CHEBI:30013"/>
        <dbReference type="ChEBI" id="CHEBI:43474"/>
        <dbReference type="ChEBI" id="CHEBI:61977"/>
        <dbReference type="EC" id="3.1.3.16"/>
    </reaction>
</comment>
<keyword evidence="14" id="KW-0832">Ubl conjugation</keyword>
<evidence type="ECO:0000256" key="6">
    <source>
        <dbReference type="ARBA" id="ARBA00013081"/>
    </source>
</evidence>
<evidence type="ECO:0000256" key="16">
    <source>
        <dbReference type="ARBA" id="ARBA00023136"/>
    </source>
</evidence>
<dbReference type="FunFam" id="3.60.40.10:FF:000001">
    <property type="entry name" value="protein phosphatase 1B isoform X1"/>
    <property type="match status" value="1"/>
</dbReference>
<proteinExistence type="inferred from homology"/>
<evidence type="ECO:0000256" key="3">
    <source>
        <dbReference type="ARBA" id="ARBA00004514"/>
    </source>
</evidence>
<evidence type="ECO:0000256" key="12">
    <source>
        <dbReference type="ARBA" id="ARBA00022801"/>
    </source>
</evidence>
<evidence type="ECO:0000256" key="7">
    <source>
        <dbReference type="ARBA" id="ARBA00022490"/>
    </source>
</evidence>
<evidence type="ECO:0000256" key="17">
    <source>
        <dbReference type="ARBA" id="ARBA00023211"/>
    </source>
</evidence>
<name>A0A8D0DW78_SALMN</name>
<comment type="subunit">
    <text evidence="21">Monomer. Interacts with PAK6. Interacts with the phosphorylated form of IKBKB/IKKB.</text>
</comment>
<evidence type="ECO:0000256" key="8">
    <source>
        <dbReference type="ARBA" id="ARBA00022499"/>
    </source>
</evidence>
<evidence type="ECO:0000313" key="27">
    <source>
        <dbReference type="Ensembl" id="ENSSMRP00000022660.1"/>
    </source>
</evidence>
<dbReference type="PROSITE" id="PS01032">
    <property type="entry name" value="PPM_1"/>
    <property type="match status" value="1"/>
</dbReference>
<dbReference type="GO" id="GO:0000287">
    <property type="term" value="F:magnesium ion binding"/>
    <property type="evidence" value="ECO:0007669"/>
    <property type="project" value="InterPro"/>
</dbReference>
<evidence type="ECO:0000256" key="21">
    <source>
        <dbReference type="ARBA" id="ARBA00065584"/>
    </source>
</evidence>
<evidence type="ECO:0000256" key="23">
    <source>
        <dbReference type="ARBA" id="ARBA00082952"/>
    </source>
</evidence>
<keyword evidence="10" id="KW-0519">Myristate</keyword>
<evidence type="ECO:0000256" key="13">
    <source>
        <dbReference type="ARBA" id="ARBA00022842"/>
    </source>
</evidence>
<accession>A0A8D0DW78</accession>
<evidence type="ECO:0000256" key="10">
    <source>
        <dbReference type="ARBA" id="ARBA00022707"/>
    </source>
</evidence>
<dbReference type="InterPro" id="IPR036457">
    <property type="entry name" value="PPM-type-like_dom_sf"/>
</dbReference>
<keyword evidence="16" id="KW-0472">Membrane</keyword>
<evidence type="ECO:0000256" key="11">
    <source>
        <dbReference type="ARBA" id="ARBA00022723"/>
    </source>
</evidence>
<keyword evidence="13" id="KW-0460">Magnesium</keyword>
<dbReference type="SUPFAM" id="SSF81601">
    <property type="entry name" value="Protein serine/threonine phosphatase 2C, C-terminal domain"/>
    <property type="match status" value="1"/>
</dbReference>
<keyword evidence="7" id="KW-0963">Cytoplasm</keyword>
<dbReference type="GO" id="GO:0005829">
    <property type="term" value="C:cytosol"/>
    <property type="evidence" value="ECO:0007669"/>
    <property type="project" value="UniProtKB-SubCell"/>
</dbReference>
<keyword evidence="12 24" id="KW-0378">Hydrolase</keyword>
<dbReference type="FunFam" id="1.10.10.430:FF:000001">
    <property type="entry name" value="protein phosphatase 1B isoform X1"/>
    <property type="match status" value="1"/>
</dbReference>
<keyword evidence="17" id="KW-0464">Manganese</keyword>
<dbReference type="Pfam" id="PF07830">
    <property type="entry name" value="PP2C_C"/>
    <property type="match status" value="1"/>
</dbReference>
<comment type="subcellular location">
    <subcellularLocation>
        <location evidence="3">Cytoplasm</location>
        <location evidence="3">Cytosol</location>
    </subcellularLocation>
    <subcellularLocation>
        <location evidence="4">Membrane</location>
        <topology evidence="4">Lipid-anchor</topology>
    </subcellularLocation>
</comment>
<sequence>MASFVRLLVSEAEKVMARFFKAEQEAETPSSFLEAPQTEKWLEEGEAGDLRYGLASMQGWRAHMEDTHTVQPQLPSPLAGWAFFAVYDGHAGSAVAQFCAKHLLEYVLATEAFSGQEEDPGAVKEAVRRAFLAIDERMQALAEAEAWEHAGSTAVALLISPRHFYFINLGDSRGLLCRSATVAFHTEDHKPTKLRERERIENAGGTVTLHRVNGSLAVSRALGDFDYKAVTWRGPTEQPVSPEPEVCELPRCPEEDEFVVLACDGVWDAFDNAGLSAFVRSRLCLSGSPRDVCECVLDACLYKGSRDNMTCILVCFPAAPGASPEALQKEQELDAYLEKRVAELYHELLRQEEGPNLAAVFQCLAAEANPSLPPGGGLASKRAVIVDAYQQVKQNHEEQQQRQDAAPSADATANWATDDEMCSLEEPRL</sequence>
<comment type="catalytic activity">
    <reaction evidence="19">
        <text>O-phospho-L-seryl-[protein] + H2O = L-seryl-[protein] + phosphate</text>
        <dbReference type="Rhea" id="RHEA:20629"/>
        <dbReference type="Rhea" id="RHEA-COMP:9863"/>
        <dbReference type="Rhea" id="RHEA-COMP:11604"/>
        <dbReference type="ChEBI" id="CHEBI:15377"/>
        <dbReference type="ChEBI" id="CHEBI:29999"/>
        <dbReference type="ChEBI" id="CHEBI:43474"/>
        <dbReference type="ChEBI" id="CHEBI:83421"/>
        <dbReference type="EC" id="3.1.3.16"/>
    </reaction>
</comment>
<protein>
    <recommendedName>
        <fullName evidence="22">Protein phosphatase 1B</fullName>
        <ecNumber evidence="6">3.1.3.16</ecNumber>
    </recommendedName>
    <alternativeName>
        <fullName evidence="23">Protein phosphatase 2C isoform beta</fullName>
    </alternativeName>
</protein>
<dbReference type="OMA" id="HKMARQD"/>